<keyword evidence="4" id="KW-1185">Reference proteome</keyword>
<reference evidence="3 4" key="1">
    <citation type="submission" date="2019-04" db="EMBL/GenBank/DDBJ databases">
        <authorList>
            <person name="Alioto T."/>
            <person name="Alioto T."/>
        </authorList>
    </citation>
    <scope>NUCLEOTIDE SEQUENCE [LARGE SCALE GENOMIC DNA]</scope>
</reference>
<gene>
    <name evidence="2" type="ORF">GHT09_018356</name>
    <name evidence="3" type="ORF">MONAX_5E020177</name>
</gene>
<name>A0A5E4CKT2_MARMO</name>
<dbReference type="Proteomes" id="UP000662637">
    <property type="component" value="Unassembled WGS sequence"/>
</dbReference>
<evidence type="ECO:0000313" key="4">
    <source>
        <dbReference type="Proteomes" id="UP000335636"/>
    </source>
</evidence>
<feature type="region of interest" description="Disordered" evidence="1">
    <location>
        <begin position="1"/>
        <end position="28"/>
    </location>
</feature>
<reference evidence="2" key="2">
    <citation type="submission" date="2020-08" db="EMBL/GenBank/DDBJ databases">
        <authorList>
            <person name="Shumante A."/>
            <person name="Zimin A.V."/>
            <person name="Puiu D."/>
            <person name="Salzberg S.L."/>
        </authorList>
    </citation>
    <scope>NUCLEOTIDE SEQUENCE</scope>
    <source>
        <strain evidence="2">WC2-LM</strain>
        <tissue evidence="2">Liver</tissue>
    </source>
</reference>
<dbReference type="EMBL" id="WJEC01007544">
    <property type="protein sequence ID" value="KAF7470300.1"/>
    <property type="molecule type" value="Genomic_DNA"/>
</dbReference>
<evidence type="ECO:0000313" key="2">
    <source>
        <dbReference type="EMBL" id="KAF7470300.1"/>
    </source>
</evidence>
<dbReference type="AlphaFoldDB" id="A0A5E4CKT2"/>
<evidence type="ECO:0000256" key="1">
    <source>
        <dbReference type="SAM" id="MobiDB-lite"/>
    </source>
</evidence>
<evidence type="ECO:0000313" key="3">
    <source>
        <dbReference type="EMBL" id="VTJ81910.1"/>
    </source>
</evidence>
<sequence length="74" mass="7973">MAQGPVEGQGKSVTWGSFRSPCRRPDAHVQRRCCTRPRSRLLVLSPSWEQLGTEESTSPSGFPGSIATALQSTG</sequence>
<feature type="region of interest" description="Disordered" evidence="1">
    <location>
        <begin position="50"/>
        <end position="74"/>
    </location>
</feature>
<feature type="compositionally biased region" description="Polar residues" evidence="1">
    <location>
        <begin position="50"/>
        <end position="60"/>
    </location>
</feature>
<dbReference type="EMBL" id="CABDUW010001476">
    <property type="protein sequence ID" value="VTJ81910.1"/>
    <property type="molecule type" value="Genomic_DNA"/>
</dbReference>
<dbReference type="Proteomes" id="UP000335636">
    <property type="component" value="Unassembled WGS sequence"/>
</dbReference>
<organism evidence="3 4">
    <name type="scientific">Marmota monax</name>
    <name type="common">Woodchuck</name>
    <dbReference type="NCBI Taxonomy" id="9995"/>
    <lineage>
        <taxon>Eukaryota</taxon>
        <taxon>Metazoa</taxon>
        <taxon>Chordata</taxon>
        <taxon>Craniata</taxon>
        <taxon>Vertebrata</taxon>
        <taxon>Euteleostomi</taxon>
        <taxon>Mammalia</taxon>
        <taxon>Eutheria</taxon>
        <taxon>Euarchontoglires</taxon>
        <taxon>Glires</taxon>
        <taxon>Rodentia</taxon>
        <taxon>Sciuromorpha</taxon>
        <taxon>Sciuridae</taxon>
        <taxon>Xerinae</taxon>
        <taxon>Marmotini</taxon>
        <taxon>Marmota</taxon>
    </lineage>
</organism>
<proteinExistence type="predicted"/>
<accession>A0A5E4CKT2</accession>
<protein>
    <submittedName>
        <fullName evidence="3">Uncharacterized protein</fullName>
    </submittedName>
</protein>